<proteinExistence type="predicted"/>
<dbReference type="EMBL" id="BKCJ011811510">
    <property type="protein sequence ID" value="GFD54896.1"/>
    <property type="molecule type" value="Genomic_DNA"/>
</dbReference>
<reference evidence="1" key="1">
    <citation type="journal article" date="2019" name="Sci. Rep.">
        <title>Draft genome of Tanacetum cinerariifolium, the natural source of mosquito coil.</title>
        <authorList>
            <person name="Yamashiro T."/>
            <person name="Shiraishi A."/>
            <person name="Satake H."/>
            <person name="Nakayama K."/>
        </authorList>
    </citation>
    <scope>NUCLEOTIDE SEQUENCE</scope>
</reference>
<comment type="caution">
    <text evidence="1">The sequence shown here is derived from an EMBL/GenBank/DDBJ whole genome shotgun (WGS) entry which is preliminary data.</text>
</comment>
<sequence length="21" mass="2339">LPKKCTGSITVNVLNLLQRKI</sequence>
<protein>
    <submittedName>
        <fullName evidence="1">Uncharacterized protein</fullName>
    </submittedName>
</protein>
<gene>
    <name evidence="1" type="ORF">Tci_926865</name>
</gene>
<dbReference type="AlphaFoldDB" id="A0A699XAN1"/>
<name>A0A699XAN1_TANCI</name>
<organism evidence="1">
    <name type="scientific">Tanacetum cinerariifolium</name>
    <name type="common">Dalmatian daisy</name>
    <name type="synonym">Chrysanthemum cinerariifolium</name>
    <dbReference type="NCBI Taxonomy" id="118510"/>
    <lineage>
        <taxon>Eukaryota</taxon>
        <taxon>Viridiplantae</taxon>
        <taxon>Streptophyta</taxon>
        <taxon>Embryophyta</taxon>
        <taxon>Tracheophyta</taxon>
        <taxon>Spermatophyta</taxon>
        <taxon>Magnoliopsida</taxon>
        <taxon>eudicotyledons</taxon>
        <taxon>Gunneridae</taxon>
        <taxon>Pentapetalae</taxon>
        <taxon>asterids</taxon>
        <taxon>campanulids</taxon>
        <taxon>Asterales</taxon>
        <taxon>Asteraceae</taxon>
        <taxon>Asteroideae</taxon>
        <taxon>Anthemideae</taxon>
        <taxon>Anthemidinae</taxon>
        <taxon>Tanacetum</taxon>
    </lineage>
</organism>
<evidence type="ECO:0000313" key="1">
    <source>
        <dbReference type="EMBL" id="GFD54896.1"/>
    </source>
</evidence>
<feature type="non-terminal residue" evidence="1">
    <location>
        <position position="1"/>
    </location>
</feature>
<accession>A0A699XAN1</accession>